<reference evidence="2 3" key="1">
    <citation type="submission" date="2019-03" db="EMBL/GenBank/DDBJ databases">
        <title>Draft Genome Sequence of Duganella callidus sp. nov., a Novel Duganella Species Isolated from Cultivated Soil.</title>
        <authorList>
            <person name="Raths R."/>
            <person name="Peta V."/>
            <person name="Bucking H."/>
        </authorList>
    </citation>
    <scope>NUCLEOTIDE SEQUENCE [LARGE SCALE GENOMIC DNA]</scope>
    <source>
        <strain evidence="2 3">DN04</strain>
    </source>
</reference>
<gene>
    <name evidence="2" type="ORF">E4L98_15430</name>
</gene>
<dbReference type="Proteomes" id="UP000297729">
    <property type="component" value="Unassembled WGS sequence"/>
</dbReference>
<accession>A0A4Y9SHZ7</accession>
<evidence type="ECO:0000259" key="1">
    <source>
        <dbReference type="Pfam" id="PF18731"/>
    </source>
</evidence>
<dbReference type="InterPro" id="IPR041650">
    <property type="entry name" value="HEPN_Swt1"/>
</dbReference>
<evidence type="ECO:0000313" key="3">
    <source>
        <dbReference type="Proteomes" id="UP000297729"/>
    </source>
</evidence>
<dbReference type="AlphaFoldDB" id="A0A4Y9SHZ7"/>
<dbReference type="Pfam" id="PF18731">
    <property type="entry name" value="HEPN_Swt1"/>
    <property type="match status" value="1"/>
</dbReference>
<protein>
    <recommendedName>
        <fullName evidence="1">Swt1-like HEPN domain-containing protein</fullName>
    </recommendedName>
</protein>
<evidence type="ECO:0000313" key="2">
    <source>
        <dbReference type="EMBL" id="TFW20119.1"/>
    </source>
</evidence>
<dbReference type="RefSeq" id="WP_135202445.1">
    <property type="nucleotide sequence ID" value="NZ_SPVG01000156.1"/>
</dbReference>
<dbReference type="EMBL" id="SPVG01000156">
    <property type="protein sequence ID" value="TFW20119.1"/>
    <property type="molecule type" value="Genomic_DNA"/>
</dbReference>
<keyword evidence="3" id="KW-1185">Reference proteome</keyword>
<name>A0A4Y9SHZ7_9BURK</name>
<dbReference type="OrthoDB" id="8447818at2"/>
<sequence>MMANIESGINMNEFEKRLYADLAGAKAIFDEQERLKRLISPHDALANALAAATPDVAQLSAVQAALDEQNRVRNLLAPLEDPALRQMALAAPSVTETLAQQSVRELTTLRKSYAEIEAARQLASAQDLYRLPTWDTLLEREVKRVVAESSLLSTAAPSSWLETMKQSVLLRQQPWLNEAEPMSSIRALTEMQVLGAAINAANPFSDAVTEATRKVLGDWSKVTSLPPEVFTDAYARRDFYLAHGYDAALSTLPAAARLEGLYLSGLIDAPSMTVDVAVDADQTEISVEVDGYALASEAREMLAALERELRQFIDGKLKAVHGHAWTKQRVPAGIAQTIRQRRADDLRINGKSHPAVEYLDFPDYAPIITRSDNWTEFFKDYFQRPESVAESFVRLAPIRNAVMHSRPLTQEDMDFLYVEVRRLQIAMRRTIPTDAEAETENN</sequence>
<feature type="domain" description="Swt1-like HEPN" evidence="1">
    <location>
        <begin position="301"/>
        <end position="425"/>
    </location>
</feature>
<organism evidence="2 3">
    <name type="scientific">Duganella callida</name>
    <dbReference type="NCBI Taxonomy" id="2561932"/>
    <lineage>
        <taxon>Bacteria</taxon>
        <taxon>Pseudomonadati</taxon>
        <taxon>Pseudomonadota</taxon>
        <taxon>Betaproteobacteria</taxon>
        <taxon>Burkholderiales</taxon>
        <taxon>Oxalobacteraceae</taxon>
        <taxon>Telluria group</taxon>
        <taxon>Duganella</taxon>
    </lineage>
</organism>
<proteinExistence type="predicted"/>
<comment type="caution">
    <text evidence="2">The sequence shown here is derived from an EMBL/GenBank/DDBJ whole genome shotgun (WGS) entry which is preliminary data.</text>
</comment>